<keyword evidence="4" id="KW-0677">Repeat</keyword>
<evidence type="ECO:0000259" key="9">
    <source>
        <dbReference type="Pfam" id="PF25023"/>
    </source>
</evidence>
<keyword evidence="2" id="KW-0964">Secreted</keyword>
<name>A0A848LQQ6_9BACT</name>
<dbReference type="InterPro" id="IPR022385">
    <property type="entry name" value="Rhs_assc_core"/>
</dbReference>
<dbReference type="InterPro" id="IPR013517">
    <property type="entry name" value="FG-GAP"/>
</dbReference>
<evidence type="ECO:0000256" key="2">
    <source>
        <dbReference type="ARBA" id="ARBA00022525"/>
    </source>
</evidence>
<evidence type="ECO:0000313" key="11">
    <source>
        <dbReference type="Proteomes" id="UP000518300"/>
    </source>
</evidence>
<accession>A0A848LQQ6</accession>
<dbReference type="InterPro" id="IPR022045">
    <property type="entry name" value="TcdB_toxin_mid/N"/>
</dbReference>
<dbReference type="InterPro" id="IPR050708">
    <property type="entry name" value="T6SS_VgrG/RHS"/>
</dbReference>
<comment type="subcellular location">
    <subcellularLocation>
        <location evidence="1">Secreted</location>
    </subcellularLocation>
</comment>
<gene>
    <name evidence="10" type="ORF">HG543_34875</name>
</gene>
<dbReference type="InterPro" id="IPR028994">
    <property type="entry name" value="Integrin_alpha_N"/>
</dbReference>
<dbReference type="Gene3D" id="2.180.10.10">
    <property type="entry name" value="RHS repeat-associated core"/>
    <property type="match status" value="2"/>
</dbReference>
<dbReference type="EMBL" id="JABBJJ010000218">
    <property type="protein sequence ID" value="NMO20009.1"/>
    <property type="molecule type" value="Genomic_DNA"/>
</dbReference>
<evidence type="ECO:0000256" key="6">
    <source>
        <dbReference type="SAM" id="MobiDB-lite"/>
    </source>
</evidence>
<dbReference type="GO" id="GO:0005737">
    <property type="term" value="C:cytoplasm"/>
    <property type="evidence" value="ECO:0007669"/>
    <property type="project" value="InterPro"/>
</dbReference>
<dbReference type="GO" id="GO:0005576">
    <property type="term" value="C:extracellular region"/>
    <property type="evidence" value="ECO:0007669"/>
    <property type="project" value="UniProtKB-SubCell"/>
</dbReference>
<feature type="region of interest" description="Disordered" evidence="6">
    <location>
        <begin position="1973"/>
        <end position="2009"/>
    </location>
</feature>
<dbReference type="Gene3D" id="2.130.10.130">
    <property type="entry name" value="Integrin alpha, N-terminal"/>
    <property type="match status" value="1"/>
</dbReference>
<comment type="caution">
    <text evidence="10">The sequence shown here is derived from an EMBL/GenBank/DDBJ whole genome shotgun (WGS) entry which is preliminary data.</text>
</comment>
<evidence type="ECO:0008006" key="12">
    <source>
        <dbReference type="Google" id="ProtNLM"/>
    </source>
</evidence>
<dbReference type="NCBIfam" id="TIGR03696">
    <property type="entry name" value="Rhs_assc_core"/>
    <property type="match status" value="1"/>
</dbReference>
<evidence type="ECO:0000256" key="3">
    <source>
        <dbReference type="ARBA" id="ARBA00022729"/>
    </source>
</evidence>
<feature type="domain" description="Teneurin-like YD-shell" evidence="9">
    <location>
        <begin position="1597"/>
        <end position="1809"/>
    </location>
</feature>
<dbReference type="InterPro" id="IPR003284">
    <property type="entry name" value="Sal_SpvB"/>
</dbReference>
<organism evidence="10 11">
    <name type="scientific">Pyxidicoccus fallax</name>
    <dbReference type="NCBI Taxonomy" id="394095"/>
    <lineage>
        <taxon>Bacteria</taxon>
        <taxon>Pseudomonadati</taxon>
        <taxon>Myxococcota</taxon>
        <taxon>Myxococcia</taxon>
        <taxon>Myxococcales</taxon>
        <taxon>Cystobacterineae</taxon>
        <taxon>Myxococcaceae</taxon>
        <taxon>Pyxidicoccus</taxon>
    </lineage>
</organism>
<dbReference type="PANTHER" id="PTHR32305:SF15">
    <property type="entry name" value="PROTEIN RHSA-RELATED"/>
    <property type="match status" value="1"/>
</dbReference>
<evidence type="ECO:0000259" key="8">
    <source>
        <dbReference type="Pfam" id="PF12256"/>
    </source>
</evidence>
<evidence type="ECO:0000313" key="10">
    <source>
        <dbReference type="EMBL" id="NMO20009.1"/>
    </source>
</evidence>
<dbReference type="PANTHER" id="PTHR32305">
    <property type="match status" value="1"/>
</dbReference>
<keyword evidence="11" id="KW-1185">Reference proteome</keyword>
<dbReference type="Proteomes" id="UP000518300">
    <property type="component" value="Unassembled WGS sequence"/>
</dbReference>
<dbReference type="Pfam" id="PF25023">
    <property type="entry name" value="TEN_YD-shell"/>
    <property type="match status" value="1"/>
</dbReference>
<keyword evidence="3 7" id="KW-0732">Signal</keyword>
<dbReference type="RefSeq" id="WP_169349240.1">
    <property type="nucleotide sequence ID" value="NZ_JABBJJ010000218.1"/>
</dbReference>
<keyword evidence="5" id="KW-0843">Virulence</keyword>
<dbReference type="Pfam" id="PF13517">
    <property type="entry name" value="FG-GAP_3"/>
    <property type="match status" value="1"/>
</dbReference>
<feature type="chain" id="PRO_5032926089" description="Insecticide toxin TcdB middle/N-terminal domain-containing protein" evidence="7">
    <location>
        <begin position="23"/>
        <end position="2089"/>
    </location>
</feature>
<reference evidence="10 11" key="1">
    <citation type="submission" date="2020-04" db="EMBL/GenBank/DDBJ databases">
        <title>Draft genome of Pyxidicoccus fallax type strain.</title>
        <authorList>
            <person name="Whitworth D.E."/>
        </authorList>
    </citation>
    <scope>NUCLEOTIDE SEQUENCE [LARGE SCALE GENOMIC DNA]</scope>
    <source>
        <strain evidence="10 11">DSM 14698</strain>
    </source>
</reference>
<evidence type="ECO:0000256" key="4">
    <source>
        <dbReference type="ARBA" id="ARBA00022737"/>
    </source>
</evidence>
<evidence type="ECO:0000256" key="1">
    <source>
        <dbReference type="ARBA" id="ARBA00004613"/>
    </source>
</evidence>
<dbReference type="Pfam" id="PF03534">
    <property type="entry name" value="SpvB"/>
    <property type="match status" value="1"/>
</dbReference>
<proteinExistence type="predicted"/>
<dbReference type="Pfam" id="PF12256">
    <property type="entry name" value="TcdB_toxin_midN"/>
    <property type="match status" value="1"/>
</dbReference>
<feature type="region of interest" description="Disordered" evidence="6">
    <location>
        <begin position="18"/>
        <end position="39"/>
    </location>
</feature>
<sequence>MKRLLFILCGVALAAGSCGPTAEGPETARQPLGRNEGRAVDAPADTVLPTEKGSDGFVAGLTTGQSGVSPDGAATYSLPLWLPAGRAGVQPELSLNYQSTGANGPLGLGWGISAASQISRCGLTPARDGKVEPVTFTSADAFCLDGQRLVAVQGAHGASNTEYRTEVESFSKVVSLDADANGPRQFRVYQKNGRILTYGLLHNSTFSGQRVRVAPLYDEQFETTLDGRENRLGWSLAKVEDRSGNSITFHYTVHQDTPDSGYEQTLDRIEYTASSVGAGMPATRFIDFEYVARPDRFVGHIAGFKMLLGRRLKEIRVRAPNPIAVGLVRSYRLGYVEDSLSGLSLLESFQECDGAGACVRPITFEWTKGMTDFQAVDTGLTDLTQGADYQSRFWLLNPVDLQGDGVDDLVYRKPDGDTGYYKWTMRFMSASGQIFTEVTAGLPRLCWDALAGHDGRWADINLDGRIDVSLLEWDGCSASPPNSLKHFRNSGYLFMPNGDEGRTGNFWYADLQGDGYPELVAVIRQADGRMQLSYRPNVGGSLQAAQAINVSDLNDNAQMAVNLDGNSKSSVLIVEKRNYPGLPGSYETVGKRYWEVTWRDGAFQKQETTLVRTDVSQKQYIFADITGDGLPDALRAATTGGDIQVLVNTGNGFAAPYLVSLPTAAKLGSFTKDNGIRVFDYNGDGRQDLLLMDDRSGTRSGLVVLQSDGTGFVPRSLPLPLGQATARGYKLSQVLDVNGDGLTDLAQVVDGSLRLYKRMGQASGLLERITDSLGAQVQFTYKPMVDPAVYTPGTTCSYPQRCLRGGRWLVSTHRSDAGVGHSQRVREYTYEDGRVDVQGRGWLGFAATTVSESAAGTTLRTEFDNHTRVGTHYPYIRKALKEVATVTLGGRLHLQTRSVVYETRLRAGVAGGSVLTVLPDTATEEVYDRLLSEPANVGLLRRVDIEWEHDWAYGNPTLQRETLGTEVKTRTVQYQNDALTWLIGLPRLESQTSTVDGVSVTRTRERTWKPGTALMATETVEPGDALLEVVTTYLRDPDGLVHQIIRTGAGLPPRTSDITYDTVDRTWPAVMSNGLGHSVSLAHHGGFGVIAVQVDENGLTTRNQYDGFGRLRSVDVPGLGDTTLSYTACPVGSACSLAVTRRQRISAAVDGVQEVVSTLDRLGRPESVRKRGFGGEAVVSTNEYDPLGRLSMQWLPSPTGQGQVATFFDYDNLGRSTGTVYPDGTSQTWQYEGNKRTAWDEKQNVVVSWMDAHGRVKSTEDVLGSRRVVSTYTYGPFGLLESVTNGYGQGPRYRYDRLGRQTRREDPDSGTTITQYNPFGEVAYETDGNGDTTVYERDLLGRVVTRTNRMGIARFTWDKPTPAVGKIGMLLSHSQEGDPSTSLDDITVVYTYDALSRPESETWNVEGEASTVSRTFDDYGLLRRLTYPGVGAQQLAVQYQYKPWGALESVQDLSNGTFYWRAQGRNGLGQLTSEAFGNGVVSQRRYDPRGRSLFIDTKLGAQPRQALAYEYEANGNLRSRHDRLGRTTEDFTYDTLDRLKSWTSFQNCGSTAVDYGYDDLGNLLGRTVRYGVGESLSYFYEGTGGAGPHAVSRSSLGSYTYDANGNQLTAPGRTVEYTPFNLPSRISEGSRSLTFRYDALNGRTVKRSSSGDVTVYIGGLYEVRRTTSGAAVHAFNILGAEGPAAQVSWAVDAGGQVTARKVLYLHSDHLGSVETVTDEAGAVFERMRYEPFGGRRHPQALGSPQTRGGGVRVRQGFTGHEHDEEVGLINMQGRMYDPRLGRFLSPDPLMVGPRVSQMLNRYSYVLNNPLRYTDPTGFETNELPVIVYDSWYGGYATPGGTFGSITVSNGGMCRTWEGGGSCHETMEVQGRWMMSPEFASFVTRAFDSGRDAYLNVQRDINNGVVGLASKFRSSWESAGAWSAAVMAAILFYGSDECDCPMQHTLSLAGQSPSQFNLAVAAFMDASDAHNGRFLKPNSGGAKGRIRDERGRFVSDPTNPPSPNTFTDAQRRQAWRQLADDPKSGLTAAERVQIRERGYRGPQRVNEHGELETMELSHEPIPLREGGTKVVPRWPADHVAVDPHRHLKKR</sequence>
<feature type="domain" description="Insecticide toxin TcdB middle/N-terminal" evidence="8">
    <location>
        <begin position="722"/>
        <end position="858"/>
    </location>
</feature>
<evidence type="ECO:0000256" key="7">
    <source>
        <dbReference type="SAM" id="SignalP"/>
    </source>
</evidence>
<evidence type="ECO:0000256" key="5">
    <source>
        <dbReference type="ARBA" id="ARBA00023026"/>
    </source>
</evidence>
<dbReference type="SUPFAM" id="SSF69318">
    <property type="entry name" value="Integrin alpha N-terminal domain"/>
    <property type="match status" value="1"/>
</dbReference>
<protein>
    <recommendedName>
        <fullName evidence="12">Insecticide toxin TcdB middle/N-terminal domain-containing protein</fullName>
    </recommendedName>
</protein>
<dbReference type="InterPro" id="IPR056823">
    <property type="entry name" value="TEN-like_YD-shell"/>
</dbReference>
<feature type="signal peptide" evidence="7">
    <location>
        <begin position="1"/>
        <end position="22"/>
    </location>
</feature>
<dbReference type="PROSITE" id="PS51257">
    <property type="entry name" value="PROKAR_LIPOPROTEIN"/>
    <property type="match status" value="1"/>
</dbReference>